<dbReference type="InterPro" id="IPR050697">
    <property type="entry name" value="Adenylyl/Guanylyl_Cyclase_3/4"/>
</dbReference>
<name>A0A1I1W443_9BURK</name>
<dbReference type="PROSITE" id="PS50125">
    <property type="entry name" value="GUANYLATE_CYCLASE_2"/>
    <property type="match status" value="1"/>
</dbReference>
<evidence type="ECO:0000256" key="1">
    <source>
        <dbReference type="ARBA" id="ARBA00004651"/>
    </source>
</evidence>
<dbReference type="InterPro" id="IPR001041">
    <property type="entry name" value="2Fe-2S_ferredoxin-type"/>
</dbReference>
<evidence type="ECO:0000256" key="5">
    <source>
        <dbReference type="SAM" id="Phobius"/>
    </source>
</evidence>
<proteinExistence type="predicted"/>
<evidence type="ECO:0000256" key="3">
    <source>
        <dbReference type="ARBA" id="ARBA00023136"/>
    </source>
</evidence>
<keyword evidence="2" id="KW-1003">Cell membrane</keyword>
<evidence type="ECO:0000259" key="7">
    <source>
        <dbReference type="PROSITE" id="PS51085"/>
    </source>
</evidence>
<dbReference type="Pfam" id="PF00111">
    <property type="entry name" value="Fer2"/>
    <property type="match status" value="1"/>
</dbReference>
<evidence type="ECO:0000259" key="6">
    <source>
        <dbReference type="PROSITE" id="PS50125"/>
    </source>
</evidence>
<dbReference type="Proteomes" id="UP000199517">
    <property type="component" value="Unassembled WGS sequence"/>
</dbReference>
<evidence type="ECO:0000313" key="9">
    <source>
        <dbReference type="Proteomes" id="UP000199517"/>
    </source>
</evidence>
<dbReference type="InterPro" id="IPR012675">
    <property type="entry name" value="Beta-grasp_dom_sf"/>
</dbReference>
<sequence length="582" mass="62418">MPPPLFTALRTRLLRARHPAPPRPGPATGGGPAEPRPLGGLPSARNLRWASGLTLWAYVALHLATHAAGLVSLQAAEATRRAVHAAWGTGAGTALLYGAFAVHLAMAGVALWRRHTWRMPAVEALRIALGLLLPLLLVAHVVGTRWLGSTWGVEPSYLRIVRAIWSPEGFARQTLLLTLAWVHGCLGLHLAMRHRAAWRRHQPLLLAGAVLLPVLALLGALSMGREIAWTAQGLRAPAPPRPAGEAARTLTEGLQIGWLLALAALVGARLAWGALRLRRGEGYVTLHYPQRTVQVPPGTSVLEASRWHGIAHLSMCGGRARCSTCRVRVEAQDGHLPPPQGDERRTLRRVNAPADVRLACQLRPSGSVRVVPLFQPGATPAAARLGGERQVAVLFVDLRRWSGLAERQWPFDLAWVLDQYFERVGQAVREAGGLPNQFIGDSVMALFGLESDLPTACRQALRAAALIEERMDAWTGAFHAQFGQALDFGMGLHAGAVAVGQVGFEDTTTFTAVGEVVNTASRLQDYSKVAGARLVLSLDVARSAGVQEALGAPEQIAVRGRSQPLPVLHVARPSALWGSAAR</sequence>
<dbReference type="CDD" id="cd07302">
    <property type="entry name" value="CHD"/>
    <property type="match status" value="1"/>
</dbReference>
<dbReference type="InterPro" id="IPR036010">
    <property type="entry name" value="2Fe-2S_ferredoxin-like_sf"/>
</dbReference>
<dbReference type="PANTHER" id="PTHR43081:SF17">
    <property type="entry name" value="BLL5647 PROTEIN"/>
    <property type="match status" value="1"/>
</dbReference>
<dbReference type="GO" id="GO:0005886">
    <property type="term" value="C:plasma membrane"/>
    <property type="evidence" value="ECO:0007669"/>
    <property type="project" value="UniProtKB-SubCell"/>
</dbReference>
<dbReference type="InterPro" id="IPR029787">
    <property type="entry name" value="Nucleotide_cyclase"/>
</dbReference>
<evidence type="ECO:0000313" key="8">
    <source>
        <dbReference type="EMBL" id="SFD89927.1"/>
    </source>
</evidence>
<evidence type="ECO:0000256" key="2">
    <source>
        <dbReference type="ARBA" id="ARBA00022475"/>
    </source>
</evidence>
<dbReference type="GO" id="GO:0035556">
    <property type="term" value="P:intracellular signal transduction"/>
    <property type="evidence" value="ECO:0007669"/>
    <property type="project" value="InterPro"/>
</dbReference>
<comment type="subcellular location">
    <subcellularLocation>
        <location evidence="1">Cell membrane</location>
        <topology evidence="1">Multi-pass membrane protein</topology>
    </subcellularLocation>
</comment>
<evidence type="ECO:0000256" key="4">
    <source>
        <dbReference type="SAM" id="MobiDB-lite"/>
    </source>
</evidence>
<feature type="domain" description="Guanylate cyclase" evidence="6">
    <location>
        <begin position="392"/>
        <end position="524"/>
    </location>
</feature>
<dbReference type="Gene3D" id="3.10.20.30">
    <property type="match status" value="1"/>
</dbReference>
<feature type="transmembrane region" description="Helical" evidence="5">
    <location>
        <begin position="175"/>
        <end position="192"/>
    </location>
</feature>
<reference evidence="9" key="1">
    <citation type="submission" date="2016-10" db="EMBL/GenBank/DDBJ databases">
        <authorList>
            <person name="Varghese N."/>
            <person name="Submissions S."/>
        </authorList>
    </citation>
    <scope>NUCLEOTIDE SEQUENCE [LARGE SCALE GENOMIC DNA]</scope>
    <source>
        <strain evidence="9">DSM 7481</strain>
    </source>
</reference>
<keyword evidence="3 5" id="KW-0472">Membrane</keyword>
<accession>A0A1I1W443</accession>
<keyword evidence="5" id="KW-1133">Transmembrane helix</keyword>
<feature type="transmembrane region" description="Helical" evidence="5">
    <location>
        <begin position="55"/>
        <end position="74"/>
    </location>
</feature>
<dbReference type="PANTHER" id="PTHR43081">
    <property type="entry name" value="ADENYLATE CYCLASE, TERMINAL-DIFFERENTIATION SPECIFIC-RELATED"/>
    <property type="match status" value="1"/>
</dbReference>
<dbReference type="SMART" id="SM00044">
    <property type="entry name" value="CYCc"/>
    <property type="match status" value="1"/>
</dbReference>
<feature type="domain" description="2Fe-2S ferredoxin-type" evidence="7">
    <location>
        <begin position="282"/>
        <end position="376"/>
    </location>
</feature>
<dbReference type="Gene3D" id="3.30.70.1230">
    <property type="entry name" value="Nucleotide cyclase"/>
    <property type="match status" value="1"/>
</dbReference>
<organism evidence="8 9">
    <name type="scientific">Paracidovorax konjaci</name>
    <dbReference type="NCBI Taxonomy" id="32040"/>
    <lineage>
        <taxon>Bacteria</taxon>
        <taxon>Pseudomonadati</taxon>
        <taxon>Pseudomonadota</taxon>
        <taxon>Betaproteobacteria</taxon>
        <taxon>Burkholderiales</taxon>
        <taxon>Comamonadaceae</taxon>
        <taxon>Paracidovorax</taxon>
    </lineage>
</organism>
<dbReference type="OrthoDB" id="9806704at2"/>
<dbReference type="GO" id="GO:0006171">
    <property type="term" value="P:cAMP biosynthetic process"/>
    <property type="evidence" value="ECO:0007669"/>
    <property type="project" value="TreeGrafter"/>
</dbReference>
<dbReference type="CDD" id="cd00207">
    <property type="entry name" value="fer2"/>
    <property type="match status" value="1"/>
</dbReference>
<dbReference type="AlphaFoldDB" id="A0A1I1W443"/>
<dbReference type="GO" id="GO:0051536">
    <property type="term" value="F:iron-sulfur cluster binding"/>
    <property type="evidence" value="ECO:0007669"/>
    <property type="project" value="InterPro"/>
</dbReference>
<dbReference type="PROSITE" id="PS51085">
    <property type="entry name" value="2FE2S_FER_2"/>
    <property type="match status" value="1"/>
</dbReference>
<feature type="region of interest" description="Disordered" evidence="4">
    <location>
        <begin position="16"/>
        <end position="38"/>
    </location>
</feature>
<dbReference type="InterPro" id="IPR034804">
    <property type="entry name" value="SQR/QFR_C/D"/>
</dbReference>
<dbReference type="InterPro" id="IPR001054">
    <property type="entry name" value="A/G_cyclase"/>
</dbReference>
<protein>
    <submittedName>
        <fullName evidence="8">Adenylate cyclase</fullName>
    </submittedName>
</protein>
<feature type="transmembrane region" description="Helical" evidence="5">
    <location>
        <begin position="124"/>
        <end position="143"/>
    </location>
</feature>
<dbReference type="EMBL" id="FOMQ01000008">
    <property type="protein sequence ID" value="SFD89927.1"/>
    <property type="molecule type" value="Genomic_DNA"/>
</dbReference>
<dbReference type="GO" id="GO:0004016">
    <property type="term" value="F:adenylate cyclase activity"/>
    <property type="evidence" value="ECO:0007669"/>
    <property type="project" value="UniProtKB-ARBA"/>
</dbReference>
<dbReference type="SUPFAM" id="SSF54292">
    <property type="entry name" value="2Fe-2S ferredoxin-like"/>
    <property type="match status" value="1"/>
</dbReference>
<dbReference type="Pfam" id="PF00211">
    <property type="entry name" value="Guanylate_cyc"/>
    <property type="match status" value="1"/>
</dbReference>
<dbReference type="STRING" id="32040.SAMN04489710_108106"/>
<feature type="transmembrane region" description="Helical" evidence="5">
    <location>
        <begin position="94"/>
        <end position="112"/>
    </location>
</feature>
<feature type="transmembrane region" description="Helical" evidence="5">
    <location>
        <begin position="204"/>
        <end position="224"/>
    </location>
</feature>
<dbReference type="SUPFAM" id="SSF55073">
    <property type="entry name" value="Nucleotide cyclase"/>
    <property type="match status" value="1"/>
</dbReference>
<keyword evidence="5" id="KW-0812">Transmembrane</keyword>
<keyword evidence="9" id="KW-1185">Reference proteome</keyword>
<dbReference type="RefSeq" id="WP_092953229.1">
    <property type="nucleotide sequence ID" value="NZ_FOMQ01000008.1"/>
</dbReference>
<gene>
    <name evidence="8" type="ORF">SAMN04489710_108106</name>
</gene>
<dbReference type="SUPFAM" id="SSF81343">
    <property type="entry name" value="Fumarate reductase respiratory complex transmembrane subunits"/>
    <property type="match status" value="1"/>
</dbReference>